<keyword evidence="4 9" id="KW-0031">Aminopeptidase</keyword>
<evidence type="ECO:0000256" key="7">
    <source>
        <dbReference type="ARBA" id="ARBA00022723"/>
    </source>
</evidence>
<proteinExistence type="inferred from homology"/>
<sequence>MKLLQINSVEEKPIEFLEKSDQYRKNILFNKNNEIVDNDLDFDILRDARRAAEAHRRVRYKVQNAIKPGMPIVDIVNIIEENTRILLNGERNNGIGFPAGMSINDCAAHFTVNNGDNICLGVDDILKIDFGTHSNGRIMDSAFTVAFNPEYENLLLASKEATNAGIKALGVDVRLCDIGRDIYEVMKSFEVTIKGKTFPVKPVFDLHGHSIGQYVIHAGLSIPCYDNLDSTKIREDTFYAVETFATTGSGHIKDSSPCTHYVLNNKKSAVLKNLNCIKIYNFVKNKLGTLPFSPKHIDYFNLIDGPSQMYIKLLAQRNLLISYPPLNDIKGSYVAQFEHTLYLTEGCKEVLTKGDDY</sequence>
<evidence type="ECO:0000256" key="6">
    <source>
        <dbReference type="ARBA" id="ARBA00022670"/>
    </source>
</evidence>
<evidence type="ECO:0000256" key="5">
    <source>
        <dbReference type="ARBA" id="ARBA00022490"/>
    </source>
</evidence>
<dbReference type="SUPFAM" id="SSF55920">
    <property type="entry name" value="Creatinase/aminopeptidase"/>
    <property type="match status" value="1"/>
</dbReference>
<evidence type="ECO:0000313" key="11">
    <source>
        <dbReference type="EMBL" id="KKO75939.1"/>
    </source>
</evidence>
<dbReference type="InterPro" id="IPR036390">
    <property type="entry name" value="WH_DNA-bd_sf"/>
</dbReference>
<gene>
    <name evidence="11" type="ORF">AAJ76_900066455</name>
</gene>
<dbReference type="GO" id="GO:0046872">
    <property type="term" value="F:metal ion binding"/>
    <property type="evidence" value="ECO:0007669"/>
    <property type="project" value="UniProtKB-KW"/>
</dbReference>
<dbReference type="VEuPathDB" id="MicrosporidiaDB:G9O61_00g004820"/>
<dbReference type="Gene3D" id="3.90.230.10">
    <property type="entry name" value="Creatinase/methionine aminopeptidase superfamily"/>
    <property type="match status" value="1"/>
</dbReference>
<keyword evidence="12" id="KW-1185">Reference proteome</keyword>
<dbReference type="AlphaFoldDB" id="A0A0F9ZEV3"/>
<keyword evidence="5" id="KW-0963">Cytoplasm</keyword>
<evidence type="ECO:0000256" key="1">
    <source>
        <dbReference type="ARBA" id="ARBA00000294"/>
    </source>
</evidence>
<evidence type="ECO:0000256" key="4">
    <source>
        <dbReference type="ARBA" id="ARBA00022438"/>
    </source>
</evidence>
<dbReference type="EMBL" id="JPQZ01000009">
    <property type="protein sequence ID" value="KKO75939.1"/>
    <property type="molecule type" value="Genomic_DNA"/>
</dbReference>
<keyword evidence="8" id="KW-0378">Hydrolase</keyword>
<comment type="function">
    <text evidence="9">Cotranslationally removes the N-terminal methionine from nascent proteins. The N-terminal methionine is often cleaved when the second residue in the primary sequence is small and uncharged (Met-Ala-, Cys, Gly, Pro, Ser, Thr, or Val).</text>
</comment>
<keyword evidence="6 9" id="KW-0645">Protease</keyword>
<comment type="cofactor">
    <cofactor evidence="9">
        <name>Co(2+)</name>
        <dbReference type="ChEBI" id="CHEBI:48828"/>
    </cofactor>
    <cofactor evidence="9">
        <name>Zn(2+)</name>
        <dbReference type="ChEBI" id="CHEBI:29105"/>
    </cofactor>
    <cofactor evidence="9">
        <name>Mn(2+)</name>
        <dbReference type="ChEBI" id="CHEBI:29035"/>
    </cofactor>
    <cofactor evidence="9">
        <name>Fe(2+)</name>
        <dbReference type="ChEBI" id="CHEBI:29033"/>
    </cofactor>
    <text evidence="9">Binds 2 divalent metal cations per subunit. Has a high-affinity and a low affinity metal-binding site. The true nature of the physiological cofactor is under debate. The enzyme is active with cobalt, zinc, manganese or divalent iron ions.</text>
</comment>
<comment type="similarity">
    <text evidence="9">Belongs to the peptidase M24A family.</text>
</comment>
<evidence type="ECO:0000259" key="10">
    <source>
        <dbReference type="Pfam" id="PF00557"/>
    </source>
</evidence>
<dbReference type="InterPro" id="IPR018349">
    <property type="entry name" value="Pept_M24A_MAP2_BS"/>
</dbReference>
<dbReference type="PRINTS" id="PR00599">
    <property type="entry name" value="MAPEPTIDASE"/>
</dbReference>
<dbReference type="Gene3D" id="1.10.10.10">
    <property type="entry name" value="Winged helix-like DNA-binding domain superfamily/Winged helix DNA-binding domain"/>
    <property type="match status" value="1"/>
</dbReference>
<dbReference type="GO" id="GO:0004239">
    <property type="term" value="F:initiator methionyl aminopeptidase activity"/>
    <property type="evidence" value="ECO:0007669"/>
    <property type="project" value="UniProtKB-EC"/>
</dbReference>
<comment type="caution">
    <text evidence="11">The sequence shown here is derived from an EMBL/GenBank/DDBJ whole genome shotgun (WGS) entry which is preliminary data.</text>
</comment>
<comment type="cofactor">
    <cofactor evidence="2">
        <name>Mn(2+)</name>
        <dbReference type="ChEBI" id="CHEBI:29035"/>
    </cofactor>
</comment>
<evidence type="ECO:0000313" key="12">
    <source>
        <dbReference type="Proteomes" id="UP000034350"/>
    </source>
</evidence>
<dbReference type="InterPro" id="IPR001714">
    <property type="entry name" value="Pept_M24_MAP"/>
</dbReference>
<dbReference type="PANTHER" id="PTHR45777">
    <property type="entry name" value="METHIONINE AMINOPEPTIDASE 2"/>
    <property type="match status" value="1"/>
</dbReference>
<evidence type="ECO:0000256" key="3">
    <source>
        <dbReference type="ARBA" id="ARBA00001954"/>
    </source>
</evidence>
<dbReference type="Proteomes" id="UP000034350">
    <property type="component" value="Unassembled WGS sequence"/>
</dbReference>
<comment type="catalytic activity">
    <reaction evidence="1 9">
        <text>Release of N-terminal amino acids, preferentially methionine, from peptides and arylamides.</text>
        <dbReference type="EC" id="3.4.11.18"/>
    </reaction>
</comment>
<dbReference type="InterPro" id="IPR000994">
    <property type="entry name" value="Pept_M24"/>
</dbReference>
<protein>
    <recommendedName>
        <fullName evidence="9">Methionine aminopeptidase</fullName>
        <ecNumber evidence="9">3.4.11.18</ecNumber>
    </recommendedName>
</protein>
<evidence type="ECO:0000256" key="8">
    <source>
        <dbReference type="ARBA" id="ARBA00022801"/>
    </source>
</evidence>
<feature type="domain" description="Peptidase M24" evidence="10">
    <location>
        <begin position="48"/>
        <end position="248"/>
    </location>
</feature>
<dbReference type="SMR" id="A0A0F9ZEV3"/>
<dbReference type="InterPro" id="IPR002468">
    <property type="entry name" value="Pept_M24A_MAP2"/>
</dbReference>
<dbReference type="PANTHER" id="PTHR45777:SF2">
    <property type="entry name" value="METHIONINE AMINOPEPTIDASE 2"/>
    <property type="match status" value="1"/>
</dbReference>
<dbReference type="RefSeq" id="XP_024331681.1">
    <property type="nucleotide sequence ID" value="XM_024476615.1"/>
</dbReference>
<comment type="cofactor">
    <cofactor evidence="3">
        <name>Fe(2+)</name>
        <dbReference type="ChEBI" id="CHEBI:29033"/>
    </cofactor>
</comment>
<accession>A0A0F9ZEV3</accession>
<dbReference type="OrthoDB" id="7848262at2759"/>
<reference evidence="11 12" key="1">
    <citation type="journal article" date="2015" name="Environ. Microbiol.">
        <title>Genome analyses suggest the presence of polyploidy and recent human-driven expansions in eight global populations of the honeybee pathogen Nosema ceranae.</title>
        <authorList>
            <person name="Pelin A."/>
            <person name="Selman M."/>
            <person name="Aris-Brosou S."/>
            <person name="Farinelli L."/>
            <person name="Corradi N."/>
        </authorList>
    </citation>
    <scope>NUCLEOTIDE SEQUENCE [LARGE SCALE GENOMIC DNA]</scope>
    <source>
        <strain evidence="11 12">PA08 1199</strain>
    </source>
</reference>
<dbReference type="GO" id="GO:0005737">
    <property type="term" value="C:cytoplasm"/>
    <property type="evidence" value="ECO:0007669"/>
    <property type="project" value="TreeGrafter"/>
</dbReference>
<dbReference type="GO" id="GO:0006508">
    <property type="term" value="P:proteolysis"/>
    <property type="evidence" value="ECO:0007669"/>
    <property type="project" value="UniProtKB-KW"/>
</dbReference>
<keyword evidence="7 9" id="KW-0479">Metal-binding</keyword>
<organism evidence="11 12">
    <name type="scientific">Vairimorpha ceranae</name>
    <dbReference type="NCBI Taxonomy" id="40302"/>
    <lineage>
        <taxon>Eukaryota</taxon>
        <taxon>Fungi</taxon>
        <taxon>Fungi incertae sedis</taxon>
        <taxon>Microsporidia</taxon>
        <taxon>Nosematidae</taxon>
        <taxon>Vairimorpha</taxon>
    </lineage>
</organism>
<dbReference type="InterPro" id="IPR050247">
    <property type="entry name" value="Met_Aminopeptidase_Type2"/>
</dbReference>
<dbReference type="InterPro" id="IPR036388">
    <property type="entry name" value="WH-like_DNA-bd_sf"/>
</dbReference>
<dbReference type="GeneID" id="36321571"/>
<dbReference type="Pfam" id="PF00557">
    <property type="entry name" value="Peptidase_M24"/>
    <property type="match status" value="1"/>
</dbReference>
<dbReference type="EC" id="3.4.11.18" evidence="9"/>
<dbReference type="PROSITE" id="PS01202">
    <property type="entry name" value="MAP_2"/>
    <property type="match status" value="1"/>
</dbReference>
<evidence type="ECO:0000256" key="2">
    <source>
        <dbReference type="ARBA" id="ARBA00001936"/>
    </source>
</evidence>
<dbReference type="InterPro" id="IPR036005">
    <property type="entry name" value="Creatinase/aminopeptidase-like"/>
</dbReference>
<evidence type="ECO:0000256" key="9">
    <source>
        <dbReference type="RuleBase" id="RU003653"/>
    </source>
</evidence>
<dbReference type="NCBIfam" id="TIGR00501">
    <property type="entry name" value="met_pdase_II"/>
    <property type="match status" value="1"/>
</dbReference>
<name>A0A0F9ZEV3_9MICR</name>
<dbReference type="SUPFAM" id="SSF46785">
    <property type="entry name" value="Winged helix' DNA-binding domain"/>
    <property type="match status" value="1"/>
</dbReference>
<dbReference type="VEuPathDB" id="MicrosporidiaDB:NCER_100348"/>
<dbReference type="VEuPathDB" id="MicrosporidiaDB:AAJ76_900066455"/>
<dbReference type="GO" id="GO:0070006">
    <property type="term" value="F:metalloaminopeptidase activity"/>
    <property type="evidence" value="ECO:0007669"/>
    <property type="project" value="InterPro"/>
</dbReference>